<evidence type="ECO:0000256" key="1">
    <source>
        <dbReference type="SAM" id="Coils"/>
    </source>
</evidence>
<feature type="domain" description="DUF4349" evidence="4">
    <location>
        <begin position="93"/>
        <end position="298"/>
    </location>
</feature>
<gene>
    <name evidence="5" type="ORF">ENR15_05660</name>
</gene>
<keyword evidence="1" id="KW-0175">Coiled coil</keyword>
<sequence>MSSQNSVNPNHHQPSTSRRRNLIPLTLLLLSPIVLPSCSYVQKATNMSPGGENAVISPPAPPQSMPAPQGDLMRTTGEPMAFLNTDIPRAQPQLIKRAELSVKVDSIDDSIQAISEVIKQSQADLISFQDRKPPTATLSHSALMEIRVPQERLEATVNALANLGTVLHRSLTAQDVSEQLVDNDARLRNLRRQEELVLRIMDRSGSVKDMMDAAQQLGQIREAIERLDAQVKYLQQQVAYSTISLELEAPPASQEPQPEIPLETQLKQTWNSALDSVTDFSITLLKLSIYLLVYSPYLLVALAFIFISYKLLAKPKIQDSKPAPAQHKQDTPTTPLAEAPPAPVATPEPVATQEMPNATASRANGVVMNGDMPPLGSADLSPFQEPVGTSRK</sequence>
<organism evidence="5">
    <name type="scientific">Planktothricoides sp. SpSt-374</name>
    <dbReference type="NCBI Taxonomy" id="2282167"/>
    <lineage>
        <taxon>Bacteria</taxon>
        <taxon>Bacillati</taxon>
        <taxon>Cyanobacteriota</taxon>
        <taxon>Cyanophyceae</taxon>
        <taxon>Oscillatoriophycideae</taxon>
        <taxon>Oscillatoriales</taxon>
        <taxon>Oscillatoriaceae</taxon>
        <taxon>Planktothricoides</taxon>
    </lineage>
</organism>
<reference evidence="5" key="1">
    <citation type="journal article" date="2020" name="mSystems">
        <title>Genome- and Community-Level Interaction Insights into Carbon Utilization and Element Cycling Functions of Hydrothermarchaeota in Hydrothermal Sediment.</title>
        <authorList>
            <person name="Zhou Z."/>
            <person name="Liu Y."/>
            <person name="Xu W."/>
            <person name="Pan J."/>
            <person name="Luo Z.H."/>
            <person name="Li M."/>
        </authorList>
    </citation>
    <scope>NUCLEOTIDE SEQUENCE [LARGE SCALE GENOMIC DNA]</scope>
    <source>
        <strain evidence="5">SpSt-374</strain>
    </source>
</reference>
<dbReference type="EMBL" id="DSPX01000054">
    <property type="protein sequence ID" value="HGG00146.1"/>
    <property type="molecule type" value="Genomic_DNA"/>
</dbReference>
<keyword evidence="3" id="KW-0472">Membrane</keyword>
<evidence type="ECO:0000313" key="5">
    <source>
        <dbReference type="EMBL" id="HGG00146.1"/>
    </source>
</evidence>
<comment type="caution">
    <text evidence="5">The sequence shown here is derived from an EMBL/GenBank/DDBJ whole genome shotgun (WGS) entry which is preliminary data.</text>
</comment>
<keyword evidence="3" id="KW-0812">Transmembrane</keyword>
<keyword evidence="3" id="KW-1133">Transmembrane helix</keyword>
<dbReference type="Pfam" id="PF14257">
    <property type="entry name" value="DUF4349"/>
    <property type="match status" value="1"/>
</dbReference>
<accession>A0A7C3ZSG4</accession>
<evidence type="ECO:0000256" key="3">
    <source>
        <dbReference type="SAM" id="Phobius"/>
    </source>
</evidence>
<feature type="transmembrane region" description="Helical" evidence="3">
    <location>
        <begin position="289"/>
        <end position="312"/>
    </location>
</feature>
<protein>
    <submittedName>
        <fullName evidence="5">DUF4349 domain-containing protein</fullName>
    </submittedName>
</protein>
<evidence type="ECO:0000256" key="2">
    <source>
        <dbReference type="SAM" id="MobiDB-lite"/>
    </source>
</evidence>
<name>A0A7C3ZSG4_9CYAN</name>
<proteinExistence type="predicted"/>
<evidence type="ECO:0000259" key="4">
    <source>
        <dbReference type="Pfam" id="PF14257"/>
    </source>
</evidence>
<dbReference type="InterPro" id="IPR025645">
    <property type="entry name" value="DUF4349"/>
</dbReference>
<dbReference type="AlphaFoldDB" id="A0A7C3ZSG4"/>
<feature type="coiled-coil region" evidence="1">
    <location>
        <begin position="173"/>
        <end position="237"/>
    </location>
</feature>
<feature type="region of interest" description="Disordered" evidence="2">
    <location>
        <begin position="320"/>
        <end position="392"/>
    </location>
</feature>